<evidence type="ECO:0000313" key="2">
    <source>
        <dbReference type="Proteomes" id="UP000075230"/>
    </source>
</evidence>
<sequence length="34" mass="3840">MKIDTACANFRMVKHFPKGQPITTRGWKASYALA</sequence>
<evidence type="ECO:0000313" key="1">
    <source>
        <dbReference type="EMBL" id="GAT25270.1"/>
    </source>
</evidence>
<proteinExistence type="predicted"/>
<gene>
    <name evidence="1" type="ORF">RIB2604_01902240</name>
</gene>
<dbReference type="AlphaFoldDB" id="A0A146FGY2"/>
<name>A0A146FGY2_ASPKA</name>
<reference evidence="2" key="2">
    <citation type="submission" date="2016-02" db="EMBL/GenBank/DDBJ databases">
        <title>Genome sequencing of Aspergillus luchuensis NBRC 4314.</title>
        <authorList>
            <person name="Yamada O."/>
        </authorList>
    </citation>
    <scope>NUCLEOTIDE SEQUENCE [LARGE SCALE GENOMIC DNA]</scope>
    <source>
        <strain evidence="2">RIB 2604</strain>
    </source>
</reference>
<organism evidence="1 2">
    <name type="scientific">Aspergillus kawachii</name>
    <name type="common">White koji mold</name>
    <name type="synonym">Aspergillus awamori var. kawachi</name>
    <dbReference type="NCBI Taxonomy" id="1069201"/>
    <lineage>
        <taxon>Eukaryota</taxon>
        <taxon>Fungi</taxon>
        <taxon>Dikarya</taxon>
        <taxon>Ascomycota</taxon>
        <taxon>Pezizomycotina</taxon>
        <taxon>Eurotiomycetes</taxon>
        <taxon>Eurotiomycetidae</taxon>
        <taxon>Eurotiales</taxon>
        <taxon>Aspergillaceae</taxon>
        <taxon>Aspergillus</taxon>
        <taxon>Aspergillus subgen. Circumdati</taxon>
    </lineage>
</organism>
<dbReference type="Proteomes" id="UP000075230">
    <property type="component" value="Unassembled WGS sequence"/>
</dbReference>
<protein>
    <submittedName>
        <fullName evidence="1">Uncharacterized protein</fullName>
    </submittedName>
</protein>
<accession>A0A146FGY2</accession>
<reference evidence="1 2" key="1">
    <citation type="journal article" date="2016" name="DNA Res.">
        <title>Genome sequence of Aspergillus luchuensis NBRC 4314.</title>
        <authorList>
            <person name="Yamada O."/>
            <person name="Machida M."/>
            <person name="Hosoyama A."/>
            <person name="Goto M."/>
            <person name="Takahashi T."/>
            <person name="Futagami T."/>
            <person name="Yamagata Y."/>
            <person name="Takeuchi M."/>
            <person name="Kobayashi T."/>
            <person name="Koike H."/>
            <person name="Abe K."/>
            <person name="Asai K."/>
            <person name="Arita M."/>
            <person name="Fujita N."/>
            <person name="Fukuda K."/>
            <person name="Higa K."/>
            <person name="Horikawa H."/>
            <person name="Ishikawa T."/>
            <person name="Jinno K."/>
            <person name="Kato Y."/>
            <person name="Kirimura K."/>
            <person name="Mizutani O."/>
            <person name="Nakasone K."/>
            <person name="Sano M."/>
            <person name="Shiraishi Y."/>
            <person name="Tsukahara M."/>
            <person name="Gomi K."/>
        </authorList>
    </citation>
    <scope>NUCLEOTIDE SEQUENCE [LARGE SCALE GENOMIC DNA]</scope>
    <source>
        <strain evidence="1 2">RIB 2604</strain>
    </source>
</reference>
<dbReference type="EMBL" id="BCWF01000019">
    <property type="protein sequence ID" value="GAT25270.1"/>
    <property type="molecule type" value="Genomic_DNA"/>
</dbReference>
<comment type="caution">
    <text evidence="1">The sequence shown here is derived from an EMBL/GenBank/DDBJ whole genome shotgun (WGS) entry which is preliminary data.</text>
</comment>